<gene>
    <name evidence="1" type="ORF">CLUMA_CG013437</name>
</gene>
<dbReference type="EMBL" id="CVRI01000054">
    <property type="protein sequence ID" value="CRL00161.1"/>
    <property type="molecule type" value="Genomic_DNA"/>
</dbReference>
<dbReference type="AlphaFoldDB" id="A0A1J1INV3"/>
<protein>
    <submittedName>
        <fullName evidence="1">CLUMA_CG013437, isoform A</fullName>
    </submittedName>
</protein>
<sequence length="69" mass="7973">MFLEVSFNAQASRFSTKSYGTASLERTRMFQDYQSLKQSQIATELVTGESYSKNRGLKTFHFELSLCEF</sequence>
<reference evidence="1 2" key="1">
    <citation type="submission" date="2015-04" db="EMBL/GenBank/DDBJ databases">
        <authorList>
            <person name="Syromyatnikov M.Y."/>
            <person name="Popov V.N."/>
        </authorList>
    </citation>
    <scope>NUCLEOTIDE SEQUENCE [LARGE SCALE GENOMIC DNA]</scope>
</reference>
<evidence type="ECO:0000313" key="1">
    <source>
        <dbReference type="EMBL" id="CRL00161.1"/>
    </source>
</evidence>
<dbReference type="Proteomes" id="UP000183832">
    <property type="component" value="Unassembled WGS sequence"/>
</dbReference>
<evidence type="ECO:0000313" key="2">
    <source>
        <dbReference type="Proteomes" id="UP000183832"/>
    </source>
</evidence>
<accession>A0A1J1INV3</accession>
<name>A0A1J1INV3_9DIPT</name>
<keyword evidence="2" id="KW-1185">Reference proteome</keyword>
<organism evidence="1 2">
    <name type="scientific">Clunio marinus</name>
    <dbReference type="NCBI Taxonomy" id="568069"/>
    <lineage>
        <taxon>Eukaryota</taxon>
        <taxon>Metazoa</taxon>
        <taxon>Ecdysozoa</taxon>
        <taxon>Arthropoda</taxon>
        <taxon>Hexapoda</taxon>
        <taxon>Insecta</taxon>
        <taxon>Pterygota</taxon>
        <taxon>Neoptera</taxon>
        <taxon>Endopterygota</taxon>
        <taxon>Diptera</taxon>
        <taxon>Nematocera</taxon>
        <taxon>Chironomoidea</taxon>
        <taxon>Chironomidae</taxon>
        <taxon>Clunio</taxon>
    </lineage>
</organism>
<proteinExistence type="predicted"/>